<dbReference type="EMBL" id="JAAIJQ010000027">
    <property type="protein sequence ID" value="NEV62362.1"/>
    <property type="molecule type" value="Genomic_DNA"/>
</dbReference>
<protein>
    <submittedName>
        <fullName evidence="1">Phosphoglycerate mutase</fullName>
    </submittedName>
</protein>
<comment type="caution">
    <text evidence="1">The sequence shown here is derived from an EMBL/GenBank/DDBJ whole genome shotgun (WGS) entry which is preliminary data.</text>
</comment>
<reference evidence="1 2" key="1">
    <citation type="submission" date="2020-02" db="EMBL/GenBank/DDBJ databases">
        <title>Genome sequences of Thiorhodococcus mannitoliphagus and Thiorhodococcus minor, purple sulfur photosynthetic bacteria in the gammaproteobacterial family, Chromatiaceae.</title>
        <authorList>
            <person name="Aviles F.A."/>
            <person name="Meyer T.E."/>
            <person name="Kyndt J.A."/>
        </authorList>
    </citation>
    <scope>NUCLEOTIDE SEQUENCE [LARGE SCALE GENOMIC DNA]</scope>
    <source>
        <strain evidence="1 2">DSM 11518</strain>
    </source>
</reference>
<evidence type="ECO:0000313" key="1">
    <source>
        <dbReference type="EMBL" id="NEV62362.1"/>
    </source>
</evidence>
<name>A0A6M0JXW3_9GAMM</name>
<dbReference type="Proteomes" id="UP000483379">
    <property type="component" value="Unassembled WGS sequence"/>
</dbReference>
<keyword evidence="2" id="KW-1185">Reference proteome</keyword>
<proteinExistence type="predicted"/>
<gene>
    <name evidence="1" type="ORF">G3446_10750</name>
</gene>
<dbReference type="AlphaFoldDB" id="A0A6M0JXW3"/>
<evidence type="ECO:0000313" key="2">
    <source>
        <dbReference type="Proteomes" id="UP000483379"/>
    </source>
</evidence>
<dbReference type="RefSeq" id="WP_164452833.1">
    <property type="nucleotide sequence ID" value="NZ_JAAIJQ010000027.1"/>
</dbReference>
<organism evidence="1 2">
    <name type="scientific">Thiorhodococcus minor</name>
    <dbReference type="NCBI Taxonomy" id="57489"/>
    <lineage>
        <taxon>Bacteria</taxon>
        <taxon>Pseudomonadati</taxon>
        <taxon>Pseudomonadota</taxon>
        <taxon>Gammaproteobacteria</taxon>
        <taxon>Chromatiales</taxon>
        <taxon>Chromatiaceae</taxon>
        <taxon>Thiorhodococcus</taxon>
    </lineage>
</organism>
<sequence>MSDRASSVRLICPGLLGPLPLIPEPMPRTPVLDLWLARGEVSEGRALGPHHAVLTAFGLELASDQDPPTAPICLLGDDPGADLDGFWMHADPVHLRPDRDQLLVFGADRLEPSQEEALTLVQAFNAHFRNEGLVLAAPLPGRWYLRVPQDPRVRTASLNEVIGRPMSEYLPEGPGASEWMRLMNEAQMLFYAHPVNARREARGRPMLNGIWTWGGGRLPAPPVDPPSVLIGDDPLMPGLSKLGGRRQPLASGDLHAWSPRDGGLLLFEDRLWRALVDRDLAAWRDALQSFQARCAALQTQLRGVSGWRISLDPCDGRCWGMTSSRLRRFWRRGGLSDFLSLVKSASHQQPA</sequence>
<accession>A0A6M0JXW3</accession>